<feature type="region of interest" description="Disordered" evidence="1">
    <location>
        <begin position="108"/>
        <end position="147"/>
    </location>
</feature>
<dbReference type="Proteomes" id="UP001642501">
    <property type="component" value="Unassembled WGS sequence"/>
</dbReference>
<evidence type="ECO:0000313" key="5">
    <source>
        <dbReference type="Proteomes" id="UP001642501"/>
    </source>
</evidence>
<dbReference type="EMBL" id="CAWUOM010000021">
    <property type="protein sequence ID" value="CAK7265988.1"/>
    <property type="molecule type" value="Genomic_DNA"/>
</dbReference>
<proteinExistence type="predicted"/>
<feature type="signal peptide" evidence="3">
    <location>
        <begin position="1"/>
        <end position="18"/>
    </location>
</feature>
<feature type="compositionally biased region" description="Low complexity" evidence="1">
    <location>
        <begin position="108"/>
        <end position="123"/>
    </location>
</feature>
<gene>
    <name evidence="4" type="ORF">SEPCBS57363_001868</name>
</gene>
<evidence type="ECO:0000256" key="3">
    <source>
        <dbReference type="SAM" id="SignalP"/>
    </source>
</evidence>
<keyword evidence="2" id="KW-1133">Transmembrane helix</keyword>
<feature type="region of interest" description="Disordered" evidence="1">
    <location>
        <begin position="190"/>
        <end position="210"/>
    </location>
</feature>
<organism evidence="4 5">
    <name type="scientific">Sporothrix epigloea</name>
    <dbReference type="NCBI Taxonomy" id="1892477"/>
    <lineage>
        <taxon>Eukaryota</taxon>
        <taxon>Fungi</taxon>
        <taxon>Dikarya</taxon>
        <taxon>Ascomycota</taxon>
        <taxon>Pezizomycotina</taxon>
        <taxon>Sordariomycetes</taxon>
        <taxon>Sordariomycetidae</taxon>
        <taxon>Ophiostomatales</taxon>
        <taxon>Ophiostomataceae</taxon>
        <taxon>Sporothrix</taxon>
    </lineage>
</organism>
<keyword evidence="3" id="KW-0732">Signal</keyword>
<evidence type="ECO:0000313" key="4">
    <source>
        <dbReference type="EMBL" id="CAK7265988.1"/>
    </source>
</evidence>
<feature type="transmembrane region" description="Helical" evidence="2">
    <location>
        <begin position="156"/>
        <end position="179"/>
    </location>
</feature>
<feature type="region of interest" description="Disordered" evidence="1">
    <location>
        <begin position="339"/>
        <end position="362"/>
    </location>
</feature>
<comment type="caution">
    <text evidence="4">The sequence shown here is derived from an EMBL/GenBank/DDBJ whole genome shotgun (WGS) entry which is preliminary data.</text>
</comment>
<keyword evidence="2" id="KW-0472">Membrane</keyword>
<sequence length="362" mass="36943">MRSYIVALFSAAAQLAAASAVSSHLPLQAAAAAALDPLITTAPIPPQELVYRRTIDNAWSSLDEICLTYQDTQLYTEVFTIPTVELSNTVVRSATVPIAKISTSVSDPVSTVTVGSSGSSSGSPTGGSGPGSSSGGSSGSSSPKSKGESKAISKTAIIGIAVGSAGGAILLCAIIFVVYRCTKRSNKNDAAISPMTSVPGGGPPGNVAGTDATAAAIGASVATTASPTHGSELEGKFTGYTSVSPQAPPTNLPEGTDSIHESVPLLPQLYDQNGVPLDAATSAAIWQRQQQQQLQLQYAAQYAAAQQQQQSNVADYIATQSGHPATNVIYHEVPGESTQTHYPQELSTTPASGNVTYLPATH</sequence>
<feature type="compositionally biased region" description="Gly residues" evidence="1">
    <location>
        <begin position="124"/>
        <end position="138"/>
    </location>
</feature>
<accession>A0ABP0DCN2</accession>
<evidence type="ECO:0008006" key="6">
    <source>
        <dbReference type="Google" id="ProtNLM"/>
    </source>
</evidence>
<evidence type="ECO:0000256" key="1">
    <source>
        <dbReference type="SAM" id="MobiDB-lite"/>
    </source>
</evidence>
<feature type="compositionally biased region" description="Polar residues" evidence="1">
    <location>
        <begin position="339"/>
        <end position="355"/>
    </location>
</feature>
<protein>
    <recommendedName>
        <fullName evidence="6">Mid2 domain-containing protein</fullName>
    </recommendedName>
</protein>
<keyword evidence="2" id="KW-0812">Transmembrane</keyword>
<name>A0ABP0DCN2_9PEZI</name>
<evidence type="ECO:0000256" key="2">
    <source>
        <dbReference type="SAM" id="Phobius"/>
    </source>
</evidence>
<reference evidence="4 5" key="1">
    <citation type="submission" date="2024-01" db="EMBL/GenBank/DDBJ databases">
        <authorList>
            <person name="Allen C."/>
            <person name="Tagirdzhanova G."/>
        </authorList>
    </citation>
    <scope>NUCLEOTIDE SEQUENCE [LARGE SCALE GENOMIC DNA]</scope>
    <source>
        <strain evidence="4 5">CBS 573.63</strain>
    </source>
</reference>
<keyword evidence="5" id="KW-1185">Reference proteome</keyword>
<feature type="region of interest" description="Disordered" evidence="1">
    <location>
        <begin position="223"/>
        <end position="259"/>
    </location>
</feature>
<feature type="chain" id="PRO_5045789817" description="Mid2 domain-containing protein" evidence="3">
    <location>
        <begin position="19"/>
        <end position="362"/>
    </location>
</feature>